<dbReference type="AlphaFoldDB" id="A0A5J9VCC9"/>
<gene>
    <name evidence="2" type="ORF">EJB05_24879</name>
</gene>
<feature type="region of interest" description="Disordered" evidence="1">
    <location>
        <begin position="309"/>
        <end position="361"/>
    </location>
</feature>
<name>A0A5J9VCC9_9POAL</name>
<feature type="compositionally biased region" description="Basic and acidic residues" evidence="1">
    <location>
        <begin position="329"/>
        <end position="354"/>
    </location>
</feature>
<proteinExistence type="predicted"/>
<evidence type="ECO:0000313" key="2">
    <source>
        <dbReference type="EMBL" id="TVU33094.1"/>
    </source>
</evidence>
<feature type="non-terminal residue" evidence="2">
    <location>
        <position position="1"/>
    </location>
</feature>
<dbReference type="PANTHER" id="PTHR12354">
    <property type="entry name" value="INTERFERON-RELATED DEVELOPMENTAL REGULATOR"/>
    <property type="match status" value="1"/>
</dbReference>
<protein>
    <submittedName>
        <fullName evidence="2">Uncharacterized protein</fullName>
    </submittedName>
</protein>
<dbReference type="Gramene" id="TVU33094">
    <property type="protein sequence ID" value="TVU33094"/>
    <property type="gene ID" value="EJB05_24879"/>
</dbReference>
<dbReference type="OrthoDB" id="686784at2759"/>
<dbReference type="InterPro" id="IPR039777">
    <property type="entry name" value="IFRD"/>
</dbReference>
<dbReference type="EMBL" id="RWGY01000011">
    <property type="protein sequence ID" value="TVU33094.1"/>
    <property type="molecule type" value="Genomic_DNA"/>
</dbReference>
<comment type="caution">
    <text evidence="2">The sequence shown here is derived from an EMBL/GenBank/DDBJ whole genome shotgun (WGS) entry which is preliminary data.</text>
</comment>
<accession>A0A5J9VCC9</accession>
<dbReference type="InterPro" id="IPR016024">
    <property type="entry name" value="ARM-type_fold"/>
</dbReference>
<organism evidence="2 3">
    <name type="scientific">Eragrostis curvula</name>
    <name type="common">weeping love grass</name>
    <dbReference type="NCBI Taxonomy" id="38414"/>
    <lineage>
        <taxon>Eukaryota</taxon>
        <taxon>Viridiplantae</taxon>
        <taxon>Streptophyta</taxon>
        <taxon>Embryophyta</taxon>
        <taxon>Tracheophyta</taxon>
        <taxon>Spermatophyta</taxon>
        <taxon>Magnoliopsida</taxon>
        <taxon>Liliopsida</taxon>
        <taxon>Poales</taxon>
        <taxon>Poaceae</taxon>
        <taxon>PACMAD clade</taxon>
        <taxon>Chloridoideae</taxon>
        <taxon>Eragrostideae</taxon>
        <taxon>Eragrostidinae</taxon>
        <taxon>Eragrostis</taxon>
    </lineage>
</organism>
<dbReference type="Proteomes" id="UP000324897">
    <property type="component" value="Chromosome 1"/>
</dbReference>
<keyword evidence="3" id="KW-1185">Reference proteome</keyword>
<feature type="compositionally biased region" description="Acidic residues" evidence="1">
    <location>
        <begin position="309"/>
        <end position="328"/>
    </location>
</feature>
<evidence type="ECO:0000256" key="1">
    <source>
        <dbReference type="SAM" id="MobiDB-lite"/>
    </source>
</evidence>
<sequence length="522" mass="58390">MGHKGKMASAHLLERRARPFNPNDAKDTADLLDMCVKALQDKRCSMREAALMALAGALESLPPLDELDSRCFNIFSLCGICIKEGAEAWRMTMRRRWSPRSTASPPSPFAGAMKEDVERSMKAVWDVIFSPVSRPSKLSGSGASVTKPSSQVLVVAVSTWTFFVTTIVAVTDSDDAKSTQTRCDPGSVYKTARLLSDRAKALVKQLGLGHMLRKLPERLPSRELPAWLMKIAVVEEDIIIFKIASASIILTAADVPLILGIYNKDGTSDELPKPPKLKRAPKKRGKENQSMFKRMLNLLKIAVDNWLSEEDGEEKEEEEEEEEEEDGDVHELQQQEGDQKGKEQDLQQEDGQKDGKKKKVPLTSITVNDKVSRKRKQFTPRIIEILLKHAKDEKLEGKLDDAMAARLFLTVPFNKFLVPRTSNFASSKRPIADDNPFIIPRICRYSFQLIKSLTSDANEVYADIPLIDWNNTCYSNKDKVQEDSGLVDAICDVQEDSGLVNTIGDMQQDIGLLQIEPDQREG</sequence>
<dbReference type="PANTHER" id="PTHR12354:SF11">
    <property type="entry name" value="OS02G0219050 PROTEIN"/>
    <property type="match status" value="1"/>
</dbReference>
<feature type="compositionally biased region" description="Basic residues" evidence="1">
    <location>
        <begin position="275"/>
        <end position="285"/>
    </location>
</feature>
<feature type="region of interest" description="Disordered" evidence="1">
    <location>
        <begin position="264"/>
        <end position="289"/>
    </location>
</feature>
<dbReference type="SUPFAM" id="SSF48371">
    <property type="entry name" value="ARM repeat"/>
    <property type="match status" value="1"/>
</dbReference>
<reference evidence="2 3" key="1">
    <citation type="journal article" date="2019" name="Sci. Rep.">
        <title>A high-quality genome of Eragrostis curvula grass provides insights into Poaceae evolution and supports new strategies to enhance forage quality.</title>
        <authorList>
            <person name="Carballo J."/>
            <person name="Santos B.A.C.M."/>
            <person name="Zappacosta D."/>
            <person name="Garbus I."/>
            <person name="Selva J.P."/>
            <person name="Gallo C.A."/>
            <person name="Diaz A."/>
            <person name="Albertini E."/>
            <person name="Caccamo M."/>
            <person name="Echenique V."/>
        </authorList>
    </citation>
    <scope>NUCLEOTIDE SEQUENCE [LARGE SCALE GENOMIC DNA]</scope>
    <source>
        <strain evidence="3">cv. Victoria</strain>
        <tissue evidence="2">Leaf</tissue>
    </source>
</reference>
<evidence type="ECO:0000313" key="3">
    <source>
        <dbReference type="Proteomes" id="UP000324897"/>
    </source>
</evidence>